<protein>
    <recommendedName>
        <fullName evidence="3">Secreted protein</fullName>
    </recommendedName>
</protein>
<proteinExistence type="predicted"/>
<comment type="caution">
    <text evidence="1">The sequence shown here is derived from an EMBL/GenBank/DDBJ whole genome shotgun (WGS) entry which is preliminary data.</text>
</comment>
<name>A0ABR2A6L3_9ROSI</name>
<evidence type="ECO:0000313" key="1">
    <source>
        <dbReference type="EMBL" id="KAK8488626.1"/>
    </source>
</evidence>
<reference evidence="1 2" key="1">
    <citation type="journal article" date="2024" name="G3 (Bethesda)">
        <title>Genome assembly of Hibiscus sabdariffa L. provides insights into metabolisms of medicinal natural products.</title>
        <authorList>
            <person name="Kim T."/>
        </authorList>
    </citation>
    <scope>NUCLEOTIDE SEQUENCE [LARGE SCALE GENOMIC DNA]</scope>
    <source>
        <strain evidence="1">TK-2024</strain>
        <tissue evidence="1">Old leaves</tissue>
    </source>
</reference>
<gene>
    <name evidence="1" type="ORF">V6N11_072846</name>
</gene>
<dbReference type="EMBL" id="JBBPBN010000343">
    <property type="protein sequence ID" value="KAK8488626.1"/>
    <property type="molecule type" value="Genomic_DNA"/>
</dbReference>
<dbReference type="Proteomes" id="UP001396334">
    <property type="component" value="Unassembled WGS sequence"/>
</dbReference>
<evidence type="ECO:0000313" key="2">
    <source>
        <dbReference type="Proteomes" id="UP001396334"/>
    </source>
</evidence>
<keyword evidence="2" id="KW-1185">Reference proteome</keyword>
<accession>A0ABR2A6L3</accession>
<evidence type="ECO:0008006" key="3">
    <source>
        <dbReference type="Google" id="ProtNLM"/>
    </source>
</evidence>
<sequence length="82" mass="8353">MLARLGSSMTSLSGRGMLLLHSSLLGASLWLGVVVCLVSGLAVCGEGVGVVPCGHILSFSVVGCSLLPGSTLFQPSVINWPR</sequence>
<organism evidence="1 2">
    <name type="scientific">Hibiscus sabdariffa</name>
    <name type="common">roselle</name>
    <dbReference type="NCBI Taxonomy" id="183260"/>
    <lineage>
        <taxon>Eukaryota</taxon>
        <taxon>Viridiplantae</taxon>
        <taxon>Streptophyta</taxon>
        <taxon>Embryophyta</taxon>
        <taxon>Tracheophyta</taxon>
        <taxon>Spermatophyta</taxon>
        <taxon>Magnoliopsida</taxon>
        <taxon>eudicotyledons</taxon>
        <taxon>Gunneridae</taxon>
        <taxon>Pentapetalae</taxon>
        <taxon>rosids</taxon>
        <taxon>malvids</taxon>
        <taxon>Malvales</taxon>
        <taxon>Malvaceae</taxon>
        <taxon>Malvoideae</taxon>
        <taxon>Hibiscus</taxon>
    </lineage>
</organism>